<evidence type="ECO:0000313" key="1">
    <source>
        <dbReference type="EMBL" id="GAI75996.1"/>
    </source>
</evidence>
<evidence type="ECO:0008006" key="2">
    <source>
        <dbReference type="Google" id="ProtNLM"/>
    </source>
</evidence>
<dbReference type="AlphaFoldDB" id="X1SA83"/>
<dbReference type="Gene3D" id="3.20.20.70">
    <property type="entry name" value="Aldolase class I"/>
    <property type="match status" value="1"/>
</dbReference>
<name>X1SA83_9ZZZZ</name>
<gene>
    <name evidence="1" type="ORF">S12H4_25628</name>
</gene>
<dbReference type="InterPro" id="IPR058240">
    <property type="entry name" value="rSAM_sf"/>
</dbReference>
<accession>X1SA83</accession>
<dbReference type="PANTHER" id="PTHR43524:SF1">
    <property type="entry name" value="RADICAL SAM SUPERFAMILY PROTEIN"/>
    <property type="match status" value="1"/>
</dbReference>
<proteinExistence type="predicted"/>
<dbReference type="EMBL" id="BARW01014461">
    <property type="protein sequence ID" value="GAI75996.1"/>
    <property type="molecule type" value="Genomic_DNA"/>
</dbReference>
<dbReference type="CDD" id="cd01335">
    <property type="entry name" value="Radical_SAM"/>
    <property type="match status" value="1"/>
</dbReference>
<dbReference type="CDD" id="cd21128">
    <property type="entry name" value="SPASM_rSAM"/>
    <property type="match status" value="1"/>
</dbReference>
<dbReference type="SUPFAM" id="SSF102114">
    <property type="entry name" value="Radical SAM enzymes"/>
    <property type="match status" value="1"/>
</dbReference>
<dbReference type="InterPro" id="IPR013785">
    <property type="entry name" value="Aldolase_TIM"/>
</dbReference>
<sequence length="253" mass="28563">PFLRPEILEIMKDFPEILFLVFTNGLLIDQKMLGRFKKQRNVVPMVSLEGHADDTDGRRGEGVHQFLQKLIGKLRQQGIFFGTSLTITRPTFDTLTDHQFVKNLVQAGCRFFLYLEYTPTVQGTEELVLTSVERARLMSLTDSFRREFSALFFAIPGAEAEVGGCLAAGRGFVHLTAEGDMEPCPFAPFSDSNLRDSSLKDALQSRLLEVIRQHPENLKVTEGGCTLWKRRAWVESLLDGHKEKDNGRGITDQ</sequence>
<comment type="caution">
    <text evidence="1">The sequence shown here is derived from an EMBL/GenBank/DDBJ whole genome shotgun (WGS) entry which is preliminary data.</text>
</comment>
<protein>
    <recommendedName>
        <fullName evidence="2">4Fe4S-binding SPASM domain-containing protein</fullName>
    </recommendedName>
</protein>
<dbReference type="PANTHER" id="PTHR43524">
    <property type="entry name" value="RADICAL SAM SUPERFAMILY PROTEIN"/>
    <property type="match status" value="1"/>
</dbReference>
<reference evidence="1" key="1">
    <citation type="journal article" date="2014" name="Front. Microbiol.">
        <title>High frequency of phylogenetically diverse reductive dehalogenase-homologous genes in deep subseafloor sedimentary metagenomes.</title>
        <authorList>
            <person name="Kawai M."/>
            <person name="Futagami T."/>
            <person name="Toyoda A."/>
            <person name="Takaki Y."/>
            <person name="Nishi S."/>
            <person name="Hori S."/>
            <person name="Arai W."/>
            <person name="Tsubouchi T."/>
            <person name="Morono Y."/>
            <person name="Uchiyama I."/>
            <person name="Ito T."/>
            <person name="Fujiyama A."/>
            <person name="Inagaki F."/>
            <person name="Takami H."/>
        </authorList>
    </citation>
    <scope>NUCLEOTIDE SEQUENCE</scope>
    <source>
        <strain evidence="1">Expedition CK06-06</strain>
    </source>
</reference>
<organism evidence="1">
    <name type="scientific">marine sediment metagenome</name>
    <dbReference type="NCBI Taxonomy" id="412755"/>
    <lineage>
        <taxon>unclassified sequences</taxon>
        <taxon>metagenomes</taxon>
        <taxon>ecological metagenomes</taxon>
    </lineage>
</organism>
<feature type="non-terminal residue" evidence="1">
    <location>
        <position position="1"/>
    </location>
</feature>